<keyword evidence="1" id="KW-0808">Transferase</keyword>
<feature type="compositionally biased region" description="Acidic residues" evidence="7">
    <location>
        <begin position="1348"/>
        <end position="1358"/>
    </location>
</feature>
<feature type="region of interest" description="Disordered" evidence="7">
    <location>
        <begin position="1340"/>
        <end position="1372"/>
    </location>
</feature>
<dbReference type="PROSITE" id="PS00141">
    <property type="entry name" value="ASP_PROTEASE"/>
    <property type="match status" value="1"/>
</dbReference>
<feature type="region of interest" description="Disordered" evidence="7">
    <location>
        <begin position="36"/>
        <end position="113"/>
    </location>
</feature>
<dbReference type="PROSITE" id="PS50994">
    <property type="entry name" value="INTEGRASE"/>
    <property type="match status" value="1"/>
</dbReference>
<evidence type="ECO:0008006" key="12">
    <source>
        <dbReference type="Google" id="ProtNLM"/>
    </source>
</evidence>
<feature type="compositionally biased region" description="Basic and acidic residues" evidence="7">
    <location>
        <begin position="1625"/>
        <end position="1644"/>
    </location>
</feature>
<feature type="compositionally biased region" description="Basic residues" evidence="7">
    <location>
        <begin position="1555"/>
        <end position="1571"/>
    </location>
</feature>
<organism evidence="10 11">
    <name type="scientific">Tenebrio molitor</name>
    <name type="common">Yellow mealworm beetle</name>
    <dbReference type="NCBI Taxonomy" id="7067"/>
    <lineage>
        <taxon>Eukaryota</taxon>
        <taxon>Metazoa</taxon>
        <taxon>Ecdysozoa</taxon>
        <taxon>Arthropoda</taxon>
        <taxon>Hexapoda</taxon>
        <taxon>Insecta</taxon>
        <taxon>Pterygota</taxon>
        <taxon>Neoptera</taxon>
        <taxon>Endopterygota</taxon>
        <taxon>Coleoptera</taxon>
        <taxon>Polyphaga</taxon>
        <taxon>Cucujiformia</taxon>
        <taxon>Tenebrionidae</taxon>
        <taxon>Tenebrio</taxon>
    </lineage>
</organism>
<feature type="compositionally biased region" description="Basic residues" evidence="7">
    <location>
        <begin position="186"/>
        <end position="208"/>
    </location>
</feature>
<dbReference type="InterPro" id="IPR001969">
    <property type="entry name" value="Aspartic_peptidase_AS"/>
</dbReference>
<evidence type="ECO:0000259" key="9">
    <source>
        <dbReference type="PROSITE" id="PS50994"/>
    </source>
</evidence>
<feature type="domain" description="Integrase catalytic" evidence="9">
    <location>
        <begin position="443"/>
        <end position="622"/>
    </location>
</feature>
<keyword evidence="4" id="KW-0255">Endonuclease</keyword>
<keyword evidence="11" id="KW-1185">Reference proteome</keyword>
<reference evidence="10" key="2">
    <citation type="submission" date="2021-08" db="EMBL/GenBank/DDBJ databases">
        <authorList>
            <person name="Eriksson T."/>
        </authorList>
    </citation>
    <scope>NUCLEOTIDE SEQUENCE</scope>
    <source>
        <strain evidence="10">Stoneville</strain>
        <tissue evidence="10">Whole head</tissue>
    </source>
</reference>
<feature type="region of interest" description="Disordered" evidence="7">
    <location>
        <begin position="186"/>
        <end position="215"/>
    </location>
</feature>
<dbReference type="SUPFAM" id="SSF56672">
    <property type="entry name" value="DNA/RNA polymerases"/>
    <property type="match status" value="1"/>
</dbReference>
<feature type="region of interest" description="Disordered" evidence="7">
    <location>
        <begin position="354"/>
        <end position="438"/>
    </location>
</feature>
<dbReference type="CDD" id="cd01647">
    <property type="entry name" value="RT_LTR"/>
    <property type="match status" value="1"/>
</dbReference>
<feature type="compositionally biased region" description="Basic and acidic residues" evidence="7">
    <location>
        <begin position="429"/>
        <end position="438"/>
    </location>
</feature>
<dbReference type="GO" id="GO:0015074">
    <property type="term" value="P:DNA integration"/>
    <property type="evidence" value="ECO:0007669"/>
    <property type="project" value="InterPro"/>
</dbReference>
<dbReference type="InterPro" id="IPR036397">
    <property type="entry name" value="RNaseH_sf"/>
</dbReference>
<evidence type="ECO:0000256" key="5">
    <source>
        <dbReference type="ARBA" id="ARBA00022801"/>
    </source>
</evidence>
<gene>
    <name evidence="10" type="ORF">GEV33_013904</name>
</gene>
<dbReference type="CDD" id="cd00303">
    <property type="entry name" value="retropepsin_like"/>
    <property type="match status" value="1"/>
</dbReference>
<feature type="domain" description="G-patch" evidence="8">
    <location>
        <begin position="1765"/>
        <end position="1797"/>
    </location>
</feature>
<dbReference type="Proteomes" id="UP000719412">
    <property type="component" value="Unassembled WGS sequence"/>
</dbReference>
<dbReference type="GO" id="GO:0006508">
    <property type="term" value="P:proteolysis"/>
    <property type="evidence" value="ECO:0007669"/>
    <property type="project" value="InterPro"/>
</dbReference>
<keyword evidence="5" id="KW-0378">Hydrolase</keyword>
<feature type="compositionally biased region" description="Polar residues" evidence="7">
    <location>
        <begin position="2490"/>
        <end position="2503"/>
    </location>
</feature>
<evidence type="ECO:0000256" key="6">
    <source>
        <dbReference type="ARBA" id="ARBA00022918"/>
    </source>
</evidence>
<dbReference type="EMBL" id="JABDTM020028465">
    <property type="protein sequence ID" value="KAH0808887.1"/>
    <property type="molecule type" value="Genomic_DNA"/>
</dbReference>
<keyword evidence="3" id="KW-0540">Nuclease</keyword>
<feature type="compositionally biased region" description="Basic residues" evidence="7">
    <location>
        <begin position="361"/>
        <end position="373"/>
    </location>
</feature>
<feature type="compositionally biased region" description="Acidic residues" evidence="7">
    <location>
        <begin position="37"/>
        <end position="48"/>
    </location>
</feature>
<dbReference type="GO" id="GO:0042575">
    <property type="term" value="C:DNA polymerase complex"/>
    <property type="evidence" value="ECO:0007669"/>
    <property type="project" value="UniProtKB-ARBA"/>
</dbReference>
<evidence type="ECO:0000256" key="3">
    <source>
        <dbReference type="ARBA" id="ARBA00022722"/>
    </source>
</evidence>
<evidence type="ECO:0000256" key="7">
    <source>
        <dbReference type="SAM" id="MobiDB-lite"/>
    </source>
</evidence>
<dbReference type="PANTHER" id="PTHR33939:SF1">
    <property type="entry name" value="DUF4371 DOMAIN-CONTAINING PROTEIN"/>
    <property type="match status" value="1"/>
</dbReference>
<feature type="compositionally biased region" description="Polar residues" evidence="7">
    <location>
        <begin position="250"/>
        <end position="262"/>
    </location>
</feature>
<dbReference type="Pfam" id="PF00078">
    <property type="entry name" value="RVT_1"/>
    <property type="match status" value="1"/>
</dbReference>
<feature type="region of interest" description="Disordered" evidence="7">
    <location>
        <begin position="993"/>
        <end position="1027"/>
    </location>
</feature>
<dbReference type="GO" id="GO:0004519">
    <property type="term" value="F:endonuclease activity"/>
    <property type="evidence" value="ECO:0007669"/>
    <property type="project" value="UniProtKB-KW"/>
</dbReference>
<keyword evidence="6" id="KW-0695">RNA-directed DNA polymerase</keyword>
<accession>A0A8J6H6Q5</accession>
<evidence type="ECO:0000256" key="4">
    <source>
        <dbReference type="ARBA" id="ARBA00022759"/>
    </source>
</evidence>
<dbReference type="PROSITE" id="PS50174">
    <property type="entry name" value="G_PATCH"/>
    <property type="match status" value="1"/>
</dbReference>
<feature type="compositionally biased region" description="Basic and acidic residues" evidence="7">
    <location>
        <begin position="1602"/>
        <end position="1618"/>
    </location>
</feature>
<dbReference type="InterPro" id="IPR012337">
    <property type="entry name" value="RNaseH-like_sf"/>
</dbReference>
<keyword evidence="2" id="KW-0548">Nucleotidyltransferase</keyword>
<comment type="caution">
    <text evidence="10">The sequence shown here is derived from an EMBL/GenBank/DDBJ whole genome shotgun (WGS) entry which is preliminary data.</text>
</comment>
<dbReference type="Gene3D" id="3.30.420.10">
    <property type="entry name" value="Ribonuclease H-like superfamily/Ribonuclease H"/>
    <property type="match status" value="3"/>
</dbReference>
<feature type="region of interest" description="Disordered" evidence="7">
    <location>
        <begin position="1602"/>
        <end position="1644"/>
    </location>
</feature>
<dbReference type="Gene3D" id="3.30.70.270">
    <property type="match status" value="1"/>
</dbReference>
<feature type="compositionally biased region" description="Basic and acidic residues" evidence="7">
    <location>
        <begin position="413"/>
        <end position="422"/>
    </location>
</feature>
<dbReference type="GO" id="GO:0003676">
    <property type="term" value="F:nucleic acid binding"/>
    <property type="evidence" value="ECO:0007669"/>
    <property type="project" value="InterPro"/>
</dbReference>
<dbReference type="Gene3D" id="3.10.10.10">
    <property type="entry name" value="HIV Type 1 Reverse Transcriptase, subunit A, domain 1"/>
    <property type="match status" value="1"/>
</dbReference>
<feature type="region of interest" description="Disordered" evidence="7">
    <location>
        <begin position="1692"/>
        <end position="1715"/>
    </location>
</feature>
<dbReference type="InterPro" id="IPR000477">
    <property type="entry name" value="RT_dom"/>
</dbReference>
<feature type="region of interest" description="Disordered" evidence="7">
    <location>
        <begin position="2455"/>
        <end position="2503"/>
    </location>
</feature>
<protein>
    <recommendedName>
        <fullName evidence="12">Endonuclease</fullName>
    </recommendedName>
</protein>
<feature type="region of interest" description="Disordered" evidence="7">
    <location>
        <begin position="246"/>
        <end position="276"/>
    </location>
</feature>
<feature type="compositionally biased region" description="Acidic residues" evidence="7">
    <location>
        <begin position="63"/>
        <end position="75"/>
    </location>
</feature>
<dbReference type="InterPro" id="IPR001584">
    <property type="entry name" value="Integrase_cat-core"/>
</dbReference>
<dbReference type="GO" id="GO:0003964">
    <property type="term" value="F:RNA-directed DNA polymerase activity"/>
    <property type="evidence" value="ECO:0007669"/>
    <property type="project" value="UniProtKB-KW"/>
</dbReference>
<dbReference type="SUPFAM" id="SSF53098">
    <property type="entry name" value="Ribonuclease H-like"/>
    <property type="match status" value="1"/>
</dbReference>
<feature type="compositionally biased region" description="Basic and acidic residues" evidence="7">
    <location>
        <begin position="396"/>
        <end position="406"/>
    </location>
</feature>
<dbReference type="Pfam" id="PF13358">
    <property type="entry name" value="DDE_3"/>
    <property type="match status" value="2"/>
</dbReference>
<proteinExistence type="predicted"/>
<evidence type="ECO:0000313" key="11">
    <source>
        <dbReference type="Proteomes" id="UP000719412"/>
    </source>
</evidence>
<dbReference type="InterPro" id="IPR038717">
    <property type="entry name" value="Tc1-like_DDE_dom"/>
</dbReference>
<sequence>MDFNSIKTECFYGKKVKGIREKPDIYRIPPAKICDSDLSDYTDSESDENNQNVTFGKVLVPETEFEDSYSEDETGEVISDTDCPEETEKSSSKDEESPLIPAPTAKGKRKIPATTKTVKKQKTNFNWTKTDLTNKEDSEEFETLTNEDLLIPLEYFLKFFSFEVISNMENHKQKQKEQVELRRLQREKRKKAQKEKNEKKIKKGKQTKSKKDANKTDTRQEYKCYKCQYCYDLNFAVNRKGENVLEHSRTGSQTPTSGTGRVNSARGGENIKRWNRPHDRGSRLVEVRGYDRSVCECCVQRGRLGGVLVCNRCWRTRGGRPIRLGNRPRRIPTETSRRIKASFTRVIDPTLQRTNFTTLLGRRHPPGPHRRAGPHTGLSLAEEPESRSNSYLARKCRGEEGPRGLSEDTDGVIDQRRKKDSEDLPPARSPKDSFLDSKPQARLELHPAMWRALVNSGRMSIGWLSCKVDARSVCDGGAKLSTGDYFSKFPLFVPVRSPTARKIIDETERRVFLMFGVPEYIIIDNGVQFGRSREFQDFLVNYGVKPYYNSLYTPQNNPTERVNRTMKSLIVSPRRLRPKNCQTRGHKADPIVPEYRVRESLDEAPPNEGAAKAPECDRLTESKLDRIRRLVTGLINKYRDKAKRYHDAKRREIEYSVGDLVWKKSYPTTDSTKHFSAKLAKQLAWERVEEFKVYIFTFTEYAAVQVLKFQLESSDKLQIDFQRYDVRQDINHIQCSVDVEKTPDSNPHTFEKQSKPRNLVVSFQMYGVLNLHDPQPTENSFLNESSQTEPFEDGGDVLLDINNIQCSVDVEGTTPFNYEFSSSLSSIEIEEPSNRYLLSPDLEDIIPPTLEEQCREPVQNPPKPQHWDLDGAQWGEWPVSLDKTRKMAAEIRMRNGNGRSGDVTCYGTDSHTANQVVQWPLYSSLGFLNEHVAMRLTSSNITSRRHAAIMQDVVANENETPLNTEAEEETIEIEVEGEDMAHYFNVEHEIDDSLSQHPSTSTDTHTEHRSVSETSRPRAKKRKLSEGDLSSSLNSAIIAMGSYFNRVVAEPRKSNGDGVASMAFGRSIGLQLNLIRNSAARLRAQAQICALLAEEGSTEAEEHPIIYMDETYIHAGQTKLKVWSDSSHKGLGKNISKGEMLIILNAGGDNGFVLGTYARWKSTCKTGDYHDSMNYDNYEKWVTRRLIPNLPANSVVVIDNAPYHNKQQDKCPTSSTTKREMQEWFRSKNIPFGNDILLKPQLYEVIKMYKPRYKIFKIDKLFHDAGHDVLRLPPYHQDLNPIELVWAAMKEYVAARNIKFNLSEATKAKRLEQEFMEREPMIDIVVDELIINVNNDSDDSDNFSFSDEHDDDYDEGALSDESRFTPRSPGGRERVWRRQGKRYAACCISPRTPFGGGGVMVWGGISLEARTQLVIVEHGSITARRYITECLQDHVVPYAEFLGENLILMQDNARPHAAGIVRQYLNEVGIVTLPWPVRSPDMNPIEHVWDEQGRRIRHRENIPETIPSLRIALLEEWEQLPQDVIANLIRNVPRRLETLIAARGDNTRMDSGMKNPKRVPPKMGVKTKRTKGPLQNMRMTKREKKLAVLLKKKSQMDVEIEALRRDRSETESDPDRSTAEGSAVEVEHAATREGETGTRGRPRDNPVLFLIPIVNKATFLKGRENAWTAVPTEGINFRRTLEFLTKQSRLRPSSGWESSAKKSNRCDPRDKQTQVASSSTLELTPFLFRHRISIRETGDEHARRASMFIQLFKTRKENLRTLEKSYARGFRQIRNMGWKGHGLGVSRVACHGSREPLGVILRPGFPVLRRELLLDDSRDLDVTILRQQPPECATTANKFSILPQLSISIFGQEILALFDSGSEVTCINEDDFKSLSAESRIPKLPVSSTHLRRVTVCDWREYQLVGDFLVVKNLVRPIPFHVDAVMCDSEPSAKVTCSALSVRGLPAQLSQSVTTLSILKEKVESTSLLTDSQWQDLFRVLSTHQVVFNELLGRTDKYVHVIKMHDTTPEREASPFASPFTVVRKKDCSVRICLDTLWVNQRMVADCETPRPPEDFLQSFQSIRFMSTIDLRSSYWQIPLSPESTQYTNFFFNGQSRAMNVILGPEVQKFTVNYIDDLLIVSDSFKQYLQHLDKVLSRLQEAKMTISLEKSSFLQEDFWGTFYRRMELPLIQKRAFLSVCGCYRWFSDSYYSDAVVPFTRLLLSSCWFLPELDEVDLYHWTKNNDISDFEGYDLTEYEKIDEEIEVAEFPDDSEIVRLTTEQEENENCIQNETDEDAEADAFPSAQEALAALQTVNEPESVKLESVRLEPVPNVIIETVGTTIYEDMRTLKKEMVEIKTNFNALKEEIKENYSKINISLDKIFRVLSSQEPMHKAQAVAPPKDAVGEANFPGSARTARRRKRSGSVSKWLQFTHTGSDFFSVYCIEKLLKMSYEEAQKRLQQLWQDTLSDEDDNISLFGESSDEYVPSSNDEDSDDSINEAPPQKRLRLSDNQIDPKPSTSRATDYIVDRVMETIEGVIQDSVASDDNVEEEIPRNSGDLGWNSVTGLNLKNLLFTEPNPGVNTELYAEYYMQSPLEFYELFLDEILSMMVTETNRYAAV</sequence>
<dbReference type="InterPro" id="IPR043128">
    <property type="entry name" value="Rev_trsase/Diguanyl_cyclase"/>
</dbReference>
<dbReference type="PANTHER" id="PTHR33939">
    <property type="entry name" value="PROTEIN CBG22215"/>
    <property type="match status" value="1"/>
</dbReference>
<name>A0A8J6H6Q5_TENMO</name>
<reference evidence="10" key="1">
    <citation type="journal article" date="2020" name="J Insects Food Feed">
        <title>The yellow mealworm (Tenebrio molitor) genome: a resource for the emerging insects as food and feed industry.</title>
        <authorList>
            <person name="Eriksson T."/>
            <person name="Andere A."/>
            <person name="Kelstrup H."/>
            <person name="Emery V."/>
            <person name="Picard C."/>
        </authorList>
    </citation>
    <scope>NUCLEOTIDE SEQUENCE</scope>
    <source>
        <strain evidence="10">Stoneville</strain>
        <tissue evidence="10">Whole head</tissue>
    </source>
</reference>
<evidence type="ECO:0000256" key="2">
    <source>
        <dbReference type="ARBA" id="ARBA00022695"/>
    </source>
</evidence>
<evidence type="ECO:0000313" key="10">
    <source>
        <dbReference type="EMBL" id="KAH0808887.1"/>
    </source>
</evidence>
<dbReference type="InterPro" id="IPR043502">
    <property type="entry name" value="DNA/RNA_pol_sf"/>
</dbReference>
<evidence type="ECO:0000259" key="8">
    <source>
        <dbReference type="PROSITE" id="PS50174"/>
    </source>
</evidence>
<dbReference type="InterPro" id="IPR000467">
    <property type="entry name" value="G_patch_dom"/>
</dbReference>
<feature type="region of interest" description="Disordered" evidence="7">
    <location>
        <begin position="1546"/>
        <end position="1572"/>
    </location>
</feature>
<evidence type="ECO:0000256" key="1">
    <source>
        <dbReference type="ARBA" id="ARBA00022679"/>
    </source>
</evidence>
<feature type="compositionally biased region" description="Polar residues" evidence="7">
    <location>
        <begin position="993"/>
        <end position="1003"/>
    </location>
</feature>
<dbReference type="GO" id="GO:0004190">
    <property type="term" value="F:aspartic-type endopeptidase activity"/>
    <property type="evidence" value="ECO:0007669"/>
    <property type="project" value="InterPro"/>
</dbReference>
<feature type="compositionally biased region" description="Basic and acidic residues" evidence="7">
    <location>
        <begin position="1360"/>
        <end position="1372"/>
    </location>
</feature>
<feature type="compositionally biased region" description="Basic and acidic residues" evidence="7">
    <location>
        <begin position="86"/>
        <end position="96"/>
    </location>
</feature>